<evidence type="ECO:0000259" key="5">
    <source>
        <dbReference type="PROSITE" id="PS51898"/>
    </source>
</evidence>
<dbReference type="PANTHER" id="PTHR30629:SF2">
    <property type="entry name" value="PROPHAGE INTEGRASE INTS-RELATED"/>
    <property type="match status" value="1"/>
</dbReference>
<dbReference type="PROSITE" id="PS51898">
    <property type="entry name" value="TYR_RECOMBINASE"/>
    <property type="match status" value="1"/>
</dbReference>
<dbReference type="InterPro" id="IPR011010">
    <property type="entry name" value="DNA_brk_join_enz"/>
</dbReference>
<protein>
    <submittedName>
        <fullName evidence="6">Site-specific tyrosine recombinase XerC</fullName>
    </submittedName>
</protein>
<accession>A0A378NW08</accession>
<dbReference type="Gene3D" id="1.10.443.10">
    <property type="entry name" value="Intergrase catalytic core"/>
    <property type="match status" value="1"/>
</dbReference>
<dbReference type="GO" id="GO:0006310">
    <property type="term" value="P:DNA recombination"/>
    <property type="evidence" value="ECO:0007669"/>
    <property type="project" value="UniProtKB-KW"/>
</dbReference>
<evidence type="ECO:0000256" key="4">
    <source>
        <dbReference type="ARBA" id="ARBA00023172"/>
    </source>
</evidence>
<organism evidence="6 7">
    <name type="scientific">Megamonas hypermegale</name>
    <dbReference type="NCBI Taxonomy" id="158847"/>
    <lineage>
        <taxon>Bacteria</taxon>
        <taxon>Bacillati</taxon>
        <taxon>Bacillota</taxon>
        <taxon>Negativicutes</taxon>
        <taxon>Selenomonadales</taxon>
        <taxon>Selenomonadaceae</taxon>
        <taxon>Megamonas</taxon>
    </lineage>
</organism>
<name>A0A378NW08_9FIRM</name>
<evidence type="ECO:0000256" key="3">
    <source>
        <dbReference type="ARBA" id="ARBA00023125"/>
    </source>
</evidence>
<dbReference type="Pfam" id="PF00589">
    <property type="entry name" value="Phage_integrase"/>
    <property type="match status" value="1"/>
</dbReference>
<gene>
    <name evidence="6" type="ORF">NCTC10571_00271</name>
</gene>
<dbReference type="SUPFAM" id="SSF56349">
    <property type="entry name" value="DNA breaking-rejoining enzymes"/>
    <property type="match status" value="1"/>
</dbReference>
<evidence type="ECO:0000256" key="1">
    <source>
        <dbReference type="ARBA" id="ARBA00008857"/>
    </source>
</evidence>
<dbReference type="CDD" id="cd01189">
    <property type="entry name" value="INT_ICEBs1_C_like"/>
    <property type="match status" value="1"/>
</dbReference>
<dbReference type="GO" id="GO:0015074">
    <property type="term" value="P:DNA integration"/>
    <property type="evidence" value="ECO:0007669"/>
    <property type="project" value="UniProtKB-KW"/>
</dbReference>
<dbReference type="Proteomes" id="UP000255234">
    <property type="component" value="Unassembled WGS sequence"/>
</dbReference>
<evidence type="ECO:0000256" key="2">
    <source>
        <dbReference type="ARBA" id="ARBA00022908"/>
    </source>
</evidence>
<dbReference type="PANTHER" id="PTHR30629">
    <property type="entry name" value="PROPHAGE INTEGRASE"/>
    <property type="match status" value="1"/>
</dbReference>
<dbReference type="EMBL" id="UGPP01000001">
    <property type="protein sequence ID" value="STY70158.1"/>
    <property type="molecule type" value="Genomic_DNA"/>
</dbReference>
<evidence type="ECO:0000313" key="6">
    <source>
        <dbReference type="EMBL" id="STY70158.1"/>
    </source>
</evidence>
<keyword evidence="2" id="KW-0229">DNA integration</keyword>
<dbReference type="InterPro" id="IPR050808">
    <property type="entry name" value="Phage_Integrase"/>
</dbReference>
<dbReference type="AlphaFoldDB" id="A0A378NW08"/>
<sequence length="390" mass="45353">MWNEKIINSKGIRYKFCERFLNPNTNKMIKLSVTLNSNTTHAKRKARELLQARFNDSLNKAEKKQLEKINSLTFIQVATEWLEYSSSCIKVSTILNHKNYIKRIEKAISNMLFVDFTPAIAEKIIFDMYYTEKLSYSYSNATLIIIKSIMRYAKKSKYVQDISDFIDIKLRKRTATKKEVQRLQNKFLNADELKSCLHQLKEINPRIGLAMEFIALTGLRCGELLALRVQDYYKDKSIININGTIIKSARNGEDTQRGTPKNSYSYRDVIINDRAKYILDSIILENKKLASWNSKKYKDKGYIFTTSTGNPFNIQYINTKLRKIKLADKKISTHIFRHTHISILSELGLPLKSIMQRVGHNDPKTTLSIYTHVTNNMNNEMKNKLKALSF</sequence>
<proteinExistence type="inferred from homology"/>
<keyword evidence="3" id="KW-0238">DNA-binding</keyword>
<dbReference type="GO" id="GO:0003677">
    <property type="term" value="F:DNA binding"/>
    <property type="evidence" value="ECO:0007669"/>
    <property type="project" value="UniProtKB-KW"/>
</dbReference>
<dbReference type="InterPro" id="IPR013762">
    <property type="entry name" value="Integrase-like_cat_sf"/>
</dbReference>
<dbReference type="RefSeq" id="WP_115150901.1">
    <property type="nucleotide sequence ID" value="NZ_UGPP01000001.1"/>
</dbReference>
<dbReference type="Gene3D" id="1.10.150.130">
    <property type="match status" value="1"/>
</dbReference>
<feature type="domain" description="Tyr recombinase" evidence="5">
    <location>
        <begin position="183"/>
        <end position="383"/>
    </location>
</feature>
<comment type="similarity">
    <text evidence="1">Belongs to the 'phage' integrase family.</text>
</comment>
<dbReference type="InterPro" id="IPR010998">
    <property type="entry name" value="Integrase_recombinase_N"/>
</dbReference>
<keyword evidence="4" id="KW-0233">DNA recombination</keyword>
<reference evidence="6 7" key="1">
    <citation type="submission" date="2018-06" db="EMBL/GenBank/DDBJ databases">
        <authorList>
            <consortium name="Pathogen Informatics"/>
            <person name="Doyle S."/>
        </authorList>
    </citation>
    <scope>NUCLEOTIDE SEQUENCE [LARGE SCALE GENOMIC DNA]</scope>
    <source>
        <strain evidence="6 7">NCTC10571</strain>
    </source>
</reference>
<dbReference type="STRING" id="1122216.GCA_000423385_01312"/>
<dbReference type="InterPro" id="IPR002104">
    <property type="entry name" value="Integrase_catalytic"/>
</dbReference>
<evidence type="ECO:0000313" key="7">
    <source>
        <dbReference type="Proteomes" id="UP000255234"/>
    </source>
</evidence>